<name>A0AAV4Y6M6_CAEEX</name>
<reference evidence="2 3" key="1">
    <citation type="submission" date="2021-06" db="EMBL/GenBank/DDBJ databases">
        <title>Caerostris extrusa draft genome.</title>
        <authorList>
            <person name="Kono N."/>
            <person name="Arakawa K."/>
        </authorList>
    </citation>
    <scope>NUCLEOTIDE SEQUENCE [LARGE SCALE GENOMIC DNA]</scope>
</reference>
<feature type="region of interest" description="Disordered" evidence="1">
    <location>
        <begin position="44"/>
        <end position="63"/>
    </location>
</feature>
<dbReference type="Proteomes" id="UP001054945">
    <property type="component" value="Unassembled WGS sequence"/>
</dbReference>
<feature type="compositionally biased region" description="Basic residues" evidence="1">
    <location>
        <begin position="46"/>
        <end position="63"/>
    </location>
</feature>
<evidence type="ECO:0000313" key="3">
    <source>
        <dbReference type="Proteomes" id="UP001054945"/>
    </source>
</evidence>
<dbReference type="AlphaFoldDB" id="A0AAV4Y6M6"/>
<organism evidence="2 3">
    <name type="scientific">Caerostris extrusa</name>
    <name type="common">Bark spider</name>
    <name type="synonym">Caerostris bankana</name>
    <dbReference type="NCBI Taxonomy" id="172846"/>
    <lineage>
        <taxon>Eukaryota</taxon>
        <taxon>Metazoa</taxon>
        <taxon>Ecdysozoa</taxon>
        <taxon>Arthropoda</taxon>
        <taxon>Chelicerata</taxon>
        <taxon>Arachnida</taxon>
        <taxon>Araneae</taxon>
        <taxon>Araneomorphae</taxon>
        <taxon>Entelegynae</taxon>
        <taxon>Araneoidea</taxon>
        <taxon>Araneidae</taxon>
        <taxon>Caerostris</taxon>
    </lineage>
</organism>
<proteinExistence type="predicted"/>
<accession>A0AAV4Y6M6</accession>
<comment type="caution">
    <text evidence="2">The sequence shown here is derived from an EMBL/GenBank/DDBJ whole genome shotgun (WGS) entry which is preliminary data.</text>
</comment>
<evidence type="ECO:0008006" key="4">
    <source>
        <dbReference type="Google" id="ProtNLM"/>
    </source>
</evidence>
<evidence type="ECO:0000256" key="1">
    <source>
        <dbReference type="SAM" id="MobiDB-lite"/>
    </source>
</evidence>
<keyword evidence="3" id="KW-1185">Reference proteome</keyword>
<protein>
    <recommendedName>
        <fullName evidence="4">Secreted protein</fullName>
    </recommendedName>
</protein>
<gene>
    <name evidence="2" type="ORF">CEXT_602701</name>
</gene>
<sequence length="116" mass="13318">MNSRIVSGALILTFILEFRVRDPLMVHVIIEIKKFYKFLSDFSTKGRSRNKKSSKKQKKKKKRIDSQFQFASTNKFILCGYLCPITLKTANCLPPDRGLDLRQKDIGSSSVLLHPV</sequence>
<dbReference type="EMBL" id="BPLR01001352">
    <property type="protein sequence ID" value="GIZ01809.1"/>
    <property type="molecule type" value="Genomic_DNA"/>
</dbReference>
<evidence type="ECO:0000313" key="2">
    <source>
        <dbReference type="EMBL" id="GIZ01809.1"/>
    </source>
</evidence>